<organism evidence="1 2">
    <name type="scientific">candidate division CSSED10-310 bacterium</name>
    <dbReference type="NCBI Taxonomy" id="2855610"/>
    <lineage>
        <taxon>Bacteria</taxon>
        <taxon>Bacteria division CSSED10-310</taxon>
    </lineage>
</organism>
<keyword evidence="2" id="KW-1185">Reference proteome</keyword>
<proteinExistence type="predicted"/>
<accession>A0ABV6Z4J9</accession>
<dbReference type="Proteomes" id="UP001594351">
    <property type="component" value="Unassembled WGS sequence"/>
</dbReference>
<evidence type="ECO:0000313" key="1">
    <source>
        <dbReference type="EMBL" id="MFC1853372.1"/>
    </source>
</evidence>
<evidence type="ECO:0000313" key="2">
    <source>
        <dbReference type="Proteomes" id="UP001594351"/>
    </source>
</evidence>
<reference evidence="1 2" key="1">
    <citation type="submission" date="2024-09" db="EMBL/GenBank/DDBJ databases">
        <title>Laminarin stimulates single cell rates of sulfate reduction while oxygen inhibits transcriptomic activity in coastal marine sediment.</title>
        <authorList>
            <person name="Lindsay M."/>
            <person name="Orcutt B."/>
            <person name="Emerson D."/>
            <person name="Stepanauskas R."/>
            <person name="D'Angelo T."/>
        </authorList>
    </citation>
    <scope>NUCLEOTIDE SEQUENCE [LARGE SCALE GENOMIC DNA]</scope>
    <source>
        <strain evidence="1">SAG AM-311-K15</strain>
    </source>
</reference>
<protein>
    <submittedName>
        <fullName evidence="1">Uncharacterized protein</fullName>
    </submittedName>
</protein>
<gene>
    <name evidence="1" type="ORF">ACFL27_24510</name>
</gene>
<name>A0ABV6Z4J9_UNCC1</name>
<dbReference type="EMBL" id="JBHPBY010000485">
    <property type="protein sequence ID" value="MFC1853372.1"/>
    <property type="molecule type" value="Genomic_DNA"/>
</dbReference>
<dbReference type="Gene3D" id="3.40.720.10">
    <property type="entry name" value="Alkaline Phosphatase, subunit A"/>
    <property type="match status" value="1"/>
</dbReference>
<comment type="caution">
    <text evidence="1">The sequence shown here is derived from an EMBL/GenBank/DDBJ whole genome shotgun (WGS) entry which is preliminary data.</text>
</comment>
<dbReference type="SUPFAM" id="SSF53649">
    <property type="entry name" value="Alkaline phosphatase-like"/>
    <property type="match status" value="1"/>
</dbReference>
<dbReference type="InterPro" id="IPR017850">
    <property type="entry name" value="Alkaline_phosphatase_core_sf"/>
</dbReference>
<sequence>PELLLKMHDDCLVNNDLIKLKEVIQTLTQPIYDHAPLGVGIFYHPSVFKQGRQISGSVLDVAPTAMHMLGLPVPRGMKGQVLEQALESHYQHSKPVQYADLDIHRRVSEAQPIVNEKLVEKLRALGYIGTP</sequence>
<feature type="non-terminal residue" evidence="1">
    <location>
        <position position="1"/>
    </location>
</feature>